<keyword evidence="3" id="KW-1185">Reference proteome</keyword>
<organism evidence="2 4">
    <name type="scientific">Anaerotignum propionicum DSM 1682</name>
    <dbReference type="NCBI Taxonomy" id="991789"/>
    <lineage>
        <taxon>Bacteria</taxon>
        <taxon>Bacillati</taxon>
        <taxon>Bacillota</taxon>
        <taxon>Clostridia</taxon>
        <taxon>Lachnospirales</taxon>
        <taxon>Anaerotignaceae</taxon>
        <taxon>Anaerotignum</taxon>
    </lineage>
</organism>
<dbReference type="Proteomes" id="UP000068026">
    <property type="component" value="Chromosome"/>
</dbReference>
<accession>A0A0X8VDJ0</accession>
<reference evidence="1 3" key="1">
    <citation type="journal article" date="2016" name="Genome Announc.">
        <title>Complete Genome Sequence of the Amino Acid-Fermenting Clostridium propionicum X2 (DSM 1682).</title>
        <authorList>
            <person name="Poehlein A."/>
            <person name="Schlien K."/>
            <person name="Chowdhury N.P."/>
            <person name="Gottschalk G."/>
            <person name="Buckel W."/>
            <person name="Daniel R."/>
        </authorList>
    </citation>
    <scope>NUCLEOTIDE SEQUENCE [LARGE SCALE GENOMIC DNA]</scope>
    <source>
        <strain evidence="1 3">X2</strain>
    </source>
</reference>
<gene>
    <name evidence="1" type="ORF">CPRO_24610</name>
    <name evidence="2" type="ORF">SAMN02745151_02935</name>
</gene>
<evidence type="ECO:0000313" key="3">
    <source>
        <dbReference type="Proteomes" id="UP000068026"/>
    </source>
</evidence>
<proteinExistence type="predicted"/>
<dbReference type="KEGG" id="cpro:CPRO_24610"/>
<dbReference type="EMBL" id="CP014223">
    <property type="protein sequence ID" value="AMJ42024.1"/>
    <property type="molecule type" value="Genomic_DNA"/>
</dbReference>
<evidence type="ECO:0000313" key="2">
    <source>
        <dbReference type="EMBL" id="SHF14961.1"/>
    </source>
</evidence>
<reference evidence="4" key="4">
    <citation type="submission" date="2016-11" db="EMBL/GenBank/DDBJ databases">
        <authorList>
            <person name="Jaros S."/>
            <person name="Januszkiewicz K."/>
            <person name="Wedrychowicz H."/>
        </authorList>
    </citation>
    <scope>NUCLEOTIDE SEQUENCE [LARGE SCALE GENOMIC DNA]</scope>
    <source>
        <strain evidence="4">DSM 1682</strain>
    </source>
</reference>
<sequence>MYPYHNKIKQRIKNGELETYYFCESYPKIGECLVLVFVTEPVTRPIRPHRYHEYLKLLEQQNKENSNEVNQRGK</sequence>
<protein>
    <submittedName>
        <fullName evidence="2">Uncharacterized protein</fullName>
    </submittedName>
</protein>
<reference evidence="2" key="3">
    <citation type="submission" date="2016-11" db="EMBL/GenBank/DDBJ databases">
        <authorList>
            <person name="Varghese N."/>
            <person name="Submissions S."/>
        </authorList>
    </citation>
    <scope>NUCLEOTIDE SEQUENCE</scope>
    <source>
        <strain evidence="2">DSM 1682</strain>
    </source>
</reference>
<dbReference type="Proteomes" id="UP000184204">
    <property type="component" value="Unassembled WGS sequence"/>
</dbReference>
<name>A0A0X8VDJ0_ANAPI</name>
<reference evidence="3" key="2">
    <citation type="submission" date="2016-01" db="EMBL/GenBank/DDBJ databases">
        <authorList>
            <person name="Poehlein A."/>
            <person name="Schlien K."/>
            <person name="Gottschalk G."/>
            <person name="Buckel W."/>
            <person name="Daniel R."/>
        </authorList>
    </citation>
    <scope>NUCLEOTIDE SEQUENCE [LARGE SCALE GENOMIC DNA]</scope>
    <source>
        <strain evidence="3">X2</strain>
    </source>
</reference>
<evidence type="ECO:0000313" key="1">
    <source>
        <dbReference type="EMBL" id="AMJ42024.1"/>
    </source>
</evidence>
<dbReference type="AlphaFoldDB" id="A0A0X8VDJ0"/>
<evidence type="ECO:0000313" key="4">
    <source>
        <dbReference type="Proteomes" id="UP000184204"/>
    </source>
</evidence>
<dbReference type="EMBL" id="FQUA01000021">
    <property type="protein sequence ID" value="SHF14961.1"/>
    <property type="molecule type" value="Genomic_DNA"/>
</dbReference>